<dbReference type="InterPro" id="IPR025714">
    <property type="entry name" value="Methyltranfer_dom"/>
</dbReference>
<protein>
    <recommendedName>
        <fullName evidence="1">Methyltransferase domain-containing protein</fullName>
    </recommendedName>
</protein>
<dbReference type="Proteomes" id="UP000317650">
    <property type="component" value="Chromosome 2"/>
</dbReference>
<evidence type="ECO:0000259" key="1">
    <source>
        <dbReference type="Pfam" id="PF13679"/>
    </source>
</evidence>
<comment type="caution">
    <text evidence="2">The sequence shown here is derived from an EMBL/GenBank/DDBJ whole genome shotgun (WGS) entry which is preliminary data.</text>
</comment>
<reference evidence="2 3" key="1">
    <citation type="journal article" date="2019" name="Nat. Plants">
        <title>Genome sequencing of Musa balbisiana reveals subgenome evolution and function divergence in polyploid bananas.</title>
        <authorList>
            <person name="Yao X."/>
        </authorList>
    </citation>
    <scope>NUCLEOTIDE SEQUENCE [LARGE SCALE GENOMIC DNA]</scope>
    <source>
        <strain evidence="3">cv. DH-PKW</strain>
        <tissue evidence="2">Leaves</tissue>
    </source>
</reference>
<dbReference type="Pfam" id="PF13679">
    <property type="entry name" value="Methyltransf_32"/>
    <property type="match status" value="1"/>
</dbReference>
<dbReference type="Gene3D" id="3.40.50.150">
    <property type="entry name" value="Vaccinia Virus protein VP39"/>
    <property type="match status" value="1"/>
</dbReference>
<dbReference type="EMBL" id="PYDT01000011">
    <property type="protein sequence ID" value="THU45071.1"/>
    <property type="molecule type" value="Genomic_DNA"/>
</dbReference>
<dbReference type="STRING" id="52838.A0A4S8IAQ2"/>
<dbReference type="SUPFAM" id="SSF53335">
    <property type="entry name" value="S-adenosyl-L-methionine-dependent methyltransferases"/>
    <property type="match status" value="1"/>
</dbReference>
<evidence type="ECO:0000313" key="2">
    <source>
        <dbReference type="EMBL" id="THU45071.1"/>
    </source>
</evidence>
<proteinExistence type="predicted"/>
<gene>
    <name evidence="2" type="ORF">C4D60_Mb02t14000</name>
</gene>
<name>A0A4S8IAQ2_MUSBA</name>
<dbReference type="AlphaFoldDB" id="A0A4S8IAQ2"/>
<dbReference type="InterPro" id="IPR029063">
    <property type="entry name" value="SAM-dependent_MTases_sf"/>
</dbReference>
<dbReference type="PANTHER" id="PTHR12496">
    <property type="entry name" value="CGI-41 METHYLTRANSFERASE"/>
    <property type="match status" value="1"/>
</dbReference>
<feature type="domain" description="Methyltransferase" evidence="1">
    <location>
        <begin position="124"/>
        <end position="312"/>
    </location>
</feature>
<dbReference type="InterPro" id="IPR052220">
    <property type="entry name" value="METTL25"/>
</dbReference>
<evidence type="ECO:0000313" key="3">
    <source>
        <dbReference type="Proteomes" id="UP000317650"/>
    </source>
</evidence>
<keyword evidence="3" id="KW-1185">Reference proteome</keyword>
<sequence>MAAHPRRYSCETAAETLEWMNAIADFIRPYKPLLDAHVVNFFKDRLWELVDDQWMDCLRKESLEALLKLPSGSAQEYWPDSLKQFLCNLRSLVLPRERELMHQMLPNLHVASLGTVLAQGMNLKKKHEVEILAAVVSWIAHDSGAETIIDVGSGQGYLAQALSFQYQHSVIAIDASLHHANVTNARAERIKKHYAAKNSASPHLKVPRTITCNILSSEALTDLSITSLCEDNTEESMGHGNRSEFGDSERSKPSVAKAINLYNKQQHSGAFFVLAGLHACGDLSVSMLRSFVGCEQVRALIGIGCCYNLLSEDCLEKTNKSCGFPISNAAKLSSLVLGKNARDLACQSAERWRILTADAALQNFDVHAFRAAFQLCQVHQLVDKGKLYDANNVGDFENLNCAVKMTGVAFWKYQENSVTIMPRDAKKFCKSGLTRLGCMFSEDIDLLEIWKEAQPCTEFIGPFWALRAALGPLVESYILLDRLLFLQEQGNSVEAFLFPIFDPTLSPRNIAVHTSDIAAAVILNCLESCEALVGWK</sequence>
<organism evidence="2 3">
    <name type="scientific">Musa balbisiana</name>
    <name type="common">Banana</name>
    <dbReference type="NCBI Taxonomy" id="52838"/>
    <lineage>
        <taxon>Eukaryota</taxon>
        <taxon>Viridiplantae</taxon>
        <taxon>Streptophyta</taxon>
        <taxon>Embryophyta</taxon>
        <taxon>Tracheophyta</taxon>
        <taxon>Spermatophyta</taxon>
        <taxon>Magnoliopsida</taxon>
        <taxon>Liliopsida</taxon>
        <taxon>Zingiberales</taxon>
        <taxon>Musaceae</taxon>
        <taxon>Musa</taxon>
    </lineage>
</organism>
<accession>A0A4S8IAQ2</accession>
<dbReference type="PANTHER" id="PTHR12496:SF0">
    <property type="entry name" value="METHYLTRANSFERASE DOMAIN-CONTAINING PROTEIN"/>
    <property type="match status" value="1"/>
</dbReference>